<dbReference type="SUPFAM" id="SSF63829">
    <property type="entry name" value="Calcium-dependent phosphotriesterase"/>
    <property type="match status" value="1"/>
</dbReference>
<feature type="compositionally biased region" description="Basic and acidic residues" evidence="1">
    <location>
        <begin position="35"/>
        <end position="44"/>
    </location>
</feature>
<dbReference type="EMBL" id="CAACVS010000031">
    <property type="protein sequence ID" value="VEU34512.1"/>
    <property type="molecule type" value="Genomic_DNA"/>
</dbReference>
<dbReference type="InterPro" id="IPR036188">
    <property type="entry name" value="FAD/NAD-bd_sf"/>
</dbReference>
<evidence type="ECO:0000256" key="1">
    <source>
        <dbReference type="SAM" id="MobiDB-lite"/>
    </source>
</evidence>
<dbReference type="AlphaFoldDB" id="A0A448YXH6"/>
<evidence type="ECO:0008006" key="4">
    <source>
        <dbReference type="Google" id="ProtNLM"/>
    </source>
</evidence>
<accession>A0A448YXH6</accession>
<organism evidence="2 3">
    <name type="scientific">Pseudo-nitzschia multistriata</name>
    <dbReference type="NCBI Taxonomy" id="183589"/>
    <lineage>
        <taxon>Eukaryota</taxon>
        <taxon>Sar</taxon>
        <taxon>Stramenopiles</taxon>
        <taxon>Ochrophyta</taxon>
        <taxon>Bacillariophyta</taxon>
        <taxon>Bacillariophyceae</taxon>
        <taxon>Bacillariophycidae</taxon>
        <taxon>Bacillariales</taxon>
        <taxon>Bacillariaceae</taxon>
        <taxon>Pseudo-nitzschia</taxon>
    </lineage>
</organism>
<dbReference type="Proteomes" id="UP000291116">
    <property type="component" value="Unassembled WGS sequence"/>
</dbReference>
<sequence>MAAGGRDRGAPKSFRCGGEIDNDDGSDTLDDNSFDSEHPRKNGGDGDVDVDGDVDLDDGPSVAIVGAGFAGLVLANYLETHPSPGSDDTSTSNKTSNSNNNNNSNHHQTRSGRRWRYVLFESKPASGIPVIGTLRLDSAGPVLEELGLSEAARTGGVFPAGGPGEVSREAFLEVLRKRPRVASSHRVVAVHPSETAGHAVVTVRGGGTEPGDETTAHGPFDAVVLSHGLVLPSAKRPAVEGPLSSVLRIGDSRDRPWWDLDVLGARRRRSGADRAIRDGLEAGRELVRRLGGARRSKACGGVAPGTAAPGTDPPAAWRAAAVVVVPVLLAAAAALAPRGPRPQRVSSKARHGKARQSIAPPRPTHTRTQPPNDMVATDPSKARRRTLVRPGTAWALVFFPALFYYSGTRLYSLGLFRSSTCGRPLPHRLEVWDKSPGASSGEEGEEGACPGFLAAHRNNKKDALVYPGGAGCSSLRYPPYLVQEGFDGVESTAWMEDEELGRGYLLLSTSAGTGRIYRWEAGGGPIAIGRTLYARDAGCRSGLYKDCGSGASGTVGSGGIAPDAYGKREGRPSLVVAEYGEGRVVRLEENGARTPLIVGTTQEGGDRLARPFRLLVTPYGDLLAVDDESGGRPPHGEPPFVLWRLEGASGVPGLASLAASRRAHAWNRNNATGLPRAVLRSGEMGGLALDPSGQRVLLTTTAGSDNDNDNDHAVVVLSLPLLDDLDENDGDGGGSLPGDAVTVFDYTAHASHPGAIEVDNHGNLYLAVENAILVVSKSTTYVAKISFPAGERIVDLTLGSDHFLYVAMETKLARIRVPNTPIKVRKDLLIKA</sequence>
<dbReference type="Gene3D" id="2.120.10.30">
    <property type="entry name" value="TolB, C-terminal domain"/>
    <property type="match status" value="1"/>
</dbReference>
<protein>
    <recommendedName>
        <fullName evidence="4">FAD/NAD(P)-binding domain-containing protein</fullName>
    </recommendedName>
</protein>
<feature type="compositionally biased region" description="Basic and acidic residues" evidence="1">
    <location>
        <begin position="1"/>
        <end position="10"/>
    </location>
</feature>
<gene>
    <name evidence="2" type="ORF">PSNMU_V1.4_AUG-EV-PASAV3_0012220</name>
</gene>
<feature type="region of interest" description="Disordered" evidence="1">
    <location>
        <begin position="338"/>
        <end position="383"/>
    </location>
</feature>
<feature type="region of interest" description="Disordered" evidence="1">
    <location>
        <begin position="1"/>
        <end position="55"/>
    </location>
</feature>
<feature type="compositionally biased region" description="Low complexity" evidence="1">
    <location>
        <begin position="89"/>
        <end position="105"/>
    </location>
</feature>
<reference evidence="2 3" key="1">
    <citation type="submission" date="2019-01" db="EMBL/GenBank/DDBJ databases">
        <authorList>
            <person name="Ferrante I. M."/>
        </authorList>
    </citation>
    <scope>NUCLEOTIDE SEQUENCE [LARGE SCALE GENOMIC DNA]</scope>
    <source>
        <strain evidence="2 3">B856</strain>
    </source>
</reference>
<feature type="region of interest" description="Disordered" evidence="1">
    <location>
        <begin position="81"/>
        <end position="112"/>
    </location>
</feature>
<feature type="compositionally biased region" description="Acidic residues" evidence="1">
    <location>
        <begin position="46"/>
        <end position="55"/>
    </location>
</feature>
<dbReference type="InterPro" id="IPR011042">
    <property type="entry name" value="6-blade_b-propeller_TolB-like"/>
</dbReference>
<evidence type="ECO:0000313" key="2">
    <source>
        <dbReference type="EMBL" id="VEU34512.1"/>
    </source>
</evidence>
<keyword evidence="3" id="KW-1185">Reference proteome</keyword>
<evidence type="ECO:0000313" key="3">
    <source>
        <dbReference type="Proteomes" id="UP000291116"/>
    </source>
</evidence>
<feature type="compositionally biased region" description="Acidic residues" evidence="1">
    <location>
        <begin position="20"/>
        <end position="34"/>
    </location>
</feature>
<proteinExistence type="predicted"/>
<name>A0A448YXH6_9STRA</name>
<dbReference type="OrthoDB" id="186217at2759"/>
<dbReference type="SUPFAM" id="SSF51905">
    <property type="entry name" value="FAD/NAD(P)-binding domain"/>
    <property type="match status" value="1"/>
</dbReference>